<dbReference type="InterPro" id="IPR008979">
    <property type="entry name" value="Galactose-bd-like_sf"/>
</dbReference>
<evidence type="ECO:0000313" key="5">
    <source>
        <dbReference type="Proteomes" id="UP001205185"/>
    </source>
</evidence>
<organism evidence="4 5">
    <name type="scientific">Actinokineospora diospyrosa</name>
    <dbReference type="NCBI Taxonomy" id="103728"/>
    <lineage>
        <taxon>Bacteria</taxon>
        <taxon>Bacillati</taxon>
        <taxon>Actinomycetota</taxon>
        <taxon>Actinomycetes</taxon>
        <taxon>Pseudonocardiales</taxon>
        <taxon>Pseudonocardiaceae</taxon>
        <taxon>Actinokineospora</taxon>
    </lineage>
</organism>
<feature type="region of interest" description="Disordered" evidence="1">
    <location>
        <begin position="30"/>
        <end position="51"/>
    </location>
</feature>
<dbReference type="Gene3D" id="2.60.120.260">
    <property type="entry name" value="Galactose-binding domain-like"/>
    <property type="match status" value="1"/>
</dbReference>
<gene>
    <name evidence="4" type="ORF">LV75_006612</name>
</gene>
<feature type="signal peptide" evidence="2">
    <location>
        <begin position="1"/>
        <end position="25"/>
    </location>
</feature>
<name>A0ABT1IN31_9PSEU</name>
<feature type="chain" id="PRO_5045878033" evidence="2">
    <location>
        <begin position="26"/>
        <end position="379"/>
    </location>
</feature>
<keyword evidence="2" id="KW-0732">Signal</keyword>
<dbReference type="RefSeq" id="WP_253891291.1">
    <property type="nucleotide sequence ID" value="NZ_BAAAVB010000020.1"/>
</dbReference>
<sequence length="379" mass="39733">MPPGGRRPRVAVPLAIAALTTVVGAALGATPVPASADPEPDRMAPRRSAREAPAELPGAVARFWAAYAGRGDIRKSAAIVDALLRVEGPPADPVRRAVRVLVAHAVGDQRRAWCERLLLLGVPVPPRHAAFVAAALTASDRAFGLAKPEPVSTAPTAAYADHVPARMADGDTATFYWSGGAPRPGTQFVLDLGRVRPVEGVAVAMGTSSRPKDFLRAGVLEGSVDGVDWVTVRQLPGRATVTATLGPDPRDVRYLRLRATAGQRHWLAVREVSVLPGPTDVATDGDATTAYRVTGEPLVVNLGAAQPVERIVVLADAGTRPGTPIQVRDPAGTWRTVGRIAGQYTDVAARGLVAEQVRVQFGADSTGTAVREIVVRPAR</sequence>
<evidence type="ECO:0000256" key="1">
    <source>
        <dbReference type="SAM" id="MobiDB-lite"/>
    </source>
</evidence>
<keyword evidence="5" id="KW-1185">Reference proteome</keyword>
<evidence type="ECO:0000259" key="3">
    <source>
        <dbReference type="PROSITE" id="PS50022"/>
    </source>
</evidence>
<reference evidence="4 5" key="1">
    <citation type="submission" date="2022-06" db="EMBL/GenBank/DDBJ databases">
        <title>Genomic Encyclopedia of Archaeal and Bacterial Type Strains, Phase II (KMG-II): from individual species to whole genera.</title>
        <authorList>
            <person name="Goeker M."/>
        </authorList>
    </citation>
    <scope>NUCLEOTIDE SEQUENCE [LARGE SCALE GENOMIC DNA]</scope>
    <source>
        <strain evidence="4 5">DSM 44255</strain>
    </source>
</reference>
<feature type="compositionally biased region" description="Basic and acidic residues" evidence="1">
    <location>
        <begin position="39"/>
        <end position="51"/>
    </location>
</feature>
<accession>A0ABT1IN31</accession>
<comment type="caution">
    <text evidence="4">The sequence shown here is derived from an EMBL/GenBank/DDBJ whole genome shotgun (WGS) entry which is preliminary data.</text>
</comment>
<evidence type="ECO:0000313" key="4">
    <source>
        <dbReference type="EMBL" id="MCP2274080.1"/>
    </source>
</evidence>
<evidence type="ECO:0000256" key="2">
    <source>
        <dbReference type="SAM" id="SignalP"/>
    </source>
</evidence>
<dbReference type="Pfam" id="PF00754">
    <property type="entry name" value="F5_F8_type_C"/>
    <property type="match status" value="1"/>
</dbReference>
<dbReference type="EMBL" id="JAMTCO010000020">
    <property type="protein sequence ID" value="MCP2274080.1"/>
    <property type="molecule type" value="Genomic_DNA"/>
</dbReference>
<proteinExistence type="predicted"/>
<feature type="domain" description="F5/8 type C" evidence="3">
    <location>
        <begin position="131"/>
        <end position="277"/>
    </location>
</feature>
<dbReference type="SUPFAM" id="SSF49785">
    <property type="entry name" value="Galactose-binding domain-like"/>
    <property type="match status" value="1"/>
</dbReference>
<dbReference type="PROSITE" id="PS50022">
    <property type="entry name" value="FA58C_3"/>
    <property type="match status" value="1"/>
</dbReference>
<dbReference type="Proteomes" id="UP001205185">
    <property type="component" value="Unassembled WGS sequence"/>
</dbReference>
<dbReference type="InterPro" id="IPR000421">
    <property type="entry name" value="FA58C"/>
</dbReference>
<protein>
    <submittedName>
        <fullName evidence="4">F5/8 type C domain-containing protein</fullName>
    </submittedName>
</protein>